<dbReference type="PANTHER" id="PTHR37984">
    <property type="entry name" value="PROTEIN CBG26694"/>
    <property type="match status" value="1"/>
</dbReference>
<evidence type="ECO:0000313" key="9">
    <source>
        <dbReference type="Proteomes" id="UP000198211"/>
    </source>
</evidence>
<keyword evidence="4" id="KW-0255">Endonuclease</keyword>
<accession>A0A225VZ56</accession>
<evidence type="ECO:0000256" key="6">
    <source>
        <dbReference type="ARBA" id="ARBA00022918"/>
    </source>
</evidence>
<dbReference type="OrthoDB" id="127017at2759"/>
<dbReference type="SUPFAM" id="SSF56672">
    <property type="entry name" value="DNA/RNA polymerases"/>
    <property type="match status" value="1"/>
</dbReference>
<keyword evidence="6" id="KW-0695">RNA-directed DNA polymerase</keyword>
<evidence type="ECO:0000256" key="4">
    <source>
        <dbReference type="ARBA" id="ARBA00022759"/>
    </source>
</evidence>
<dbReference type="STRING" id="4795.A0A225VZ56"/>
<dbReference type="Proteomes" id="UP000198211">
    <property type="component" value="Unassembled WGS sequence"/>
</dbReference>
<dbReference type="GO" id="GO:0004519">
    <property type="term" value="F:endonuclease activity"/>
    <property type="evidence" value="ECO:0007669"/>
    <property type="project" value="UniProtKB-KW"/>
</dbReference>
<dbReference type="PANTHER" id="PTHR37984:SF5">
    <property type="entry name" value="PROTEIN NYNRIN-LIKE"/>
    <property type="match status" value="1"/>
</dbReference>
<organism evidence="8 9">
    <name type="scientific">Phytophthora megakarya</name>
    <dbReference type="NCBI Taxonomy" id="4795"/>
    <lineage>
        <taxon>Eukaryota</taxon>
        <taxon>Sar</taxon>
        <taxon>Stramenopiles</taxon>
        <taxon>Oomycota</taxon>
        <taxon>Peronosporomycetes</taxon>
        <taxon>Peronosporales</taxon>
        <taxon>Peronosporaceae</taxon>
        <taxon>Phytophthora</taxon>
    </lineage>
</organism>
<dbReference type="Pfam" id="PF17917">
    <property type="entry name" value="RT_RNaseH"/>
    <property type="match status" value="1"/>
</dbReference>
<dbReference type="InterPro" id="IPR050951">
    <property type="entry name" value="Retrovirus_Pol_polyprotein"/>
</dbReference>
<evidence type="ECO:0000256" key="3">
    <source>
        <dbReference type="ARBA" id="ARBA00022722"/>
    </source>
</evidence>
<protein>
    <recommendedName>
        <fullName evidence="7">Reverse transcriptase RNase H-like domain-containing protein</fullName>
    </recommendedName>
</protein>
<dbReference type="GO" id="GO:0016787">
    <property type="term" value="F:hydrolase activity"/>
    <property type="evidence" value="ECO:0007669"/>
    <property type="project" value="UniProtKB-KW"/>
</dbReference>
<keyword evidence="2" id="KW-0548">Nucleotidyltransferase</keyword>
<dbReference type="InterPro" id="IPR043502">
    <property type="entry name" value="DNA/RNA_pol_sf"/>
</dbReference>
<dbReference type="EMBL" id="NBNE01002387">
    <property type="protein sequence ID" value="OWZ10625.1"/>
    <property type="molecule type" value="Genomic_DNA"/>
</dbReference>
<evidence type="ECO:0000256" key="1">
    <source>
        <dbReference type="ARBA" id="ARBA00022679"/>
    </source>
</evidence>
<dbReference type="InterPro" id="IPR041373">
    <property type="entry name" value="RT_RNaseH"/>
</dbReference>
<name>A0A225VZ56_9STRA</name>
<gene>
    <name evidence="8" type="ORF">PHMEG_00016494</name>
</gene>
<keyword evidence="1" id="KW-0808">Transferase</keyword>
<dbReference type="GO" id="GO:0003964">
    <property type="term" value="F:RNA-directed DNA polymerase activity"/>
    <property type="evidence" value="ECO:0007669"/>
    <property type="project" value="UniProtKB-KW"/>
</dbReference>
<comment type="caution">
    <text evidence="8">The sequence shown here is derived from an EMBL/GenBank/DDBJ whole genome shotgun (WGS) entry which is preliminary data.</text>
</comment>
<reference evidence="9" key="1">
    <citation type="submission" date="2017-03" db="EMBL/GenBank/DDBJ databases">
        <title>Phytopthora megakarya and P. palmivora, two closely related causual agents of cacao black pod achieved similar genome size and gene model numbers by different mechanisms.</title>
        <authorList>
            <person name="Ali S."/>
            <person name="Shao J."/>
            <person name="Larry D.J."/>
            <person name="Kronmiller B."/>
            <person name="Shen D."/>
            <person name="Strem M.D."/>
            <person name="Melnick R.L."/>
            <person name="Guiltinan M.J."/>
            <person name="Tyler B.M."/>
            <person name="Meinhardt L.W."/>
            <person name="Bailey B.A."/>
        </authorList>
    </citation>
    <scope>NUCLEOTIDE SEQUENCE [LARGE SCALE GENOMIC DNA]</scope>
    <source>
        <strain evidence="9">zdho120</strain>
    </source>
</reference>
<proteinExistence type="predicted"/>
<feature type="domain" description="Reverse transcriptase RNase H-like" evidence="7">
    <location>
        <begin position="43"/>
        <end position="112"/>
    </location>
</feature>
<dbReference type="AlphaFoldDB" id="A0A225VZ56"/>
<keyword evidence="5" id="KW-0378">Hydrolase</keyword>
<evidence type="ECO:0000256" key="2">
    <source>
        <dbReference type="ARBA" id="ARBA00022695"/>
    </source>
</evidence>
<evidence type="ECO:0000313" key="8">
    <source>
        <dbReference type="EMBL" id="OWZ10625.1"/>
    </source>
</evidence>
<evidence type="ECO:0000256" key="5">
    <source>
        <dbReference type="ARBA" id="ARBA00022801"/>
    </source>
</evidence>
<sequence>MEKYFEPLLYEFIVVWIDDLLLFADDEDSYVTKLECSFDLVATAQLNRTVIEKEAYPIVVACDKLDYLLLRAHPFRLFCDHGNLIHVFAPHTSVKKHIRGKLLRWALKLMSYGYVIEHVDGVSNVWADMLSRWAGQPKTTVRL</sequence>
<keyword evidence="3" id="KW-0540">Nuclease</keyword>
<evidence type="ECO:0000259" key="7">
    <source>
        <dbReference type="Pfam" id="PF17917"/>
    </source>
</evidence>
<keyword evidence="9" id="KW-1185">Reference proteome</keyword>